<proteinExistence type="predicted"/>
<evidence type="ECO:0000313" key="4">
    <source>
        <dbReference type="EMBL" id="KAF3446608.1"/>
    </source>
</evidence>
<keyword evidence="5" id="KW-1185">Reference proteome</keyword>
<dbReference type="Gene3D" id="3.40.50.1110">
    <property type="entry name" value="SGNH hydrolase"/>
    <property type="match status" value="1"/>
</dbReference>
<dbReference type="PANTHER" id="PTHR31988">
    <property type="entry name" value="ESTERASE, PUTATIVE (DUF303)-RELATED"/>
    <property type="match status" value="1"/>
</dbReference>
<dbReference type="GO" id="GO:0016787">
    <property type="term" value="F:hydrolase activity"/>
    <property type="evidence" value="ECO:0007669"/>
    <property type="project" value="UniProtKB-KW"/>
</dbReference>
<evidence type="ECO:0000256" key="1">
    <source>
        <dbReference type="ARBA" id="ARBA00022801"/>
    </source>
</evidence>
<dbReference type="SUPFAM" id="SSF52266">
    <property type="entry name" value="SGNH hydrolase"/>
    <property type="match status" value="1"/>
</dbReference>
<dbReference type="EMBL" id="VOIH02000005">
    <property type="protein sequence ID" value="KAF3446608.1"/>
    <property type="molecule type" value="Genomic_DNA"/>
</dbReference>
<feature type="signal peptide" evidence="2">
    <location>
        <begin position="1"/>
        <end position="21"/>
    </location>
</feature>
<evidence type="ECO:0000256" key="2">
    <source>
        <dbReference type="SAM" id="SignalP"/>
    </source>
</evidence>
<dbReference type="PANTHER" id="PTHR31988:SF13">
    <property type="entry name" value="CARBOHYDRATE ESTERASE PLANT-LIKE PROTEIN"/>
    <property type="match status" value="1"/>
</dbReference>
<dbReference type="PROSITE" id="PS51257">
    <property type="entry name" value="PROKAR_LIPOPROTEIN"/>
    <property type="match status" value="1"/>
</dbReference>
<dbReference type="Pfam" id="PF03629">
    <property type="entry name" value="SASA"/>
    <property type="match status" value="1"/>
</dbReference>
<evidence type="ECO:0000313" key="5">
    <source>
        <dbReference type="Proteomes" id="UP000796880"/>
    </source>
</evidence>
<dbReference type="InterPro" id="IPR036514">
    <property type="entry name" value="SGNH_hydro_sf"/>
</dbReference>
<feature type="chain" id="PRO_5035422371" description="Sialate O-acetylesterase domain-containing protein" evidence="2">
    <location>
        <begin position="22"/>
        <end position="269"/>
    </location>
</feature>
<feature type="domain" description="Sialate O-acetylesterase" evidence="3">
    <location>
        <begin position="28"/>
        <end position="257"/>
    </location>
</feature>
<dbReference type="OrthoDB" id="42638at2759"/>
<name>A0A8K0H730_9ROSA</name>
<evidence type="ECO:0000259" key="3">
    <source>
        <dbReference type="Pfam" id="PF03629"/>
    </source>
</evidence>
<organism evidence="4 5">
    <name type="scientific">Rhamnella rubrinervis</name>
    <dbReference type="NCBI Taxonomy" id="2594499"/>
    <lineage>
        <taxon>Eukaryota</taxon>
        <taxon>Viridiplantae</taxon>
        <taxon>Streptophyta</taxon>
        <taxon>Embryophyta</taxon>
        <taxon>Tracheophyta</taxon>
        <taxon>Spermatophyta</taxon>
        <taxon>Magnoliopsida</taxon>
        <taxon>eudicotyledons</taxon>
        <taxon>Gunneridae</taxon>
        <taxon>Pentapetalae</taxon>
        <taxon>rosids</taxon>
        <taxon>fabids</taxon>
        <taxon>Rosales</taxon>
        <taxon>Rhamnaceae</taxon>
        <taxon>rhamnoid group</taxon>
        <taxon>Rhamneae</taxon>
        <taxon>Rhamnella</taxon>
    </lineage>
</organism>
<dbReference type="Proteomes" id="UP000796880">
    <property type="component" value="Unassembled WGS sequence"/>
</dbReference>
<keyword evidence="2" id="KW-0732">Signal</keyword>
<protein>
    <recommendedName>
        <fullName evidence="3">Sialate O-acetylesterase domain-containing protein</fullName>
    </recommendedName>
</protein>
<dbReference type="InterPro" id="IPR005181">
    <property type="entry name" value="SASA"/>
</dbReference>
<reference evidence="4" key="1">
    <citation type="submission" date="2020-03" db="EMBL/GenBank/DDBJ databases">
        <title>A high-quality chromosome-level genome assembly of a woody plant with both climbing and erect habits, Rhamnella rubrinervis.</title>
        <authorList>
            <person name="Lu Z."/>
            <person name="Yang Y."/>
            <person name="Zhu X."/>
            <person name="Sun Y."/>
        </authorList>
    </citation>
    <scope>NUCLEOTIDE SEQUENCE</scope>
    <source>
        <strain evidence="4">BYM</strain>
        <tissue evidence="4">Leaf</tissue>
    </source>
</reference>
<comment type="caution">
    <text evidence="4">The sequence shown here is derived from an EMBL/GenBank/DDBJ whole genome shotgun (WGS) entry which is preliminary data.</text>
</comment>
<keyword evidence="1" id="KW-0378">Hydrolase</keyword>
<sequence>MGSWKLASILCMLFIACPVIGAPRSNGKHIFILAGQSNMAGRGGVTGGKWSGYVPPESKPNSSILRLNAELKWVEAKEPLHADIDVGKTCGVGPGMAFANQVLRAQGTRIGVLGLVPCAVGGTRINEWARGTRLYSNLLRRAIESVKEGGNIRAMLWYQGESDTVRKEDAKAYKANMERLILDLRSDLNISNLLIIQVALASGEGKFIEEVRKAQLEMDIPNVKSVDAKGLRLKADNLHLTTASEVQLGLMLAQAFLTSQSLISPSPFY</sequence>
<gene>
    <name evidence="4" type="ORF">FNV43_RR11788</name>
</gene>
<dbReference type="InterPro" id="IPR052940">
    <property type="entry name" value="Carb_Esterase_6"/>
</dbReference>
<accession>A0A8K0H730</accession>
<dbReference type="AlphaFoldDB" id="A0A8K0H730"/>